<comment type="caution">
    <text evidence="10">The sequence shown here is derived from an EMBL/GenBank/DDBJ whole genome shotgun (WGS) entry which is preliminary data.</text>
</comment>
<dbReference type="OrthoDB" id="1738109at2759"/>
<dbReference type="PANTHER" id="PTHR46084">
    <property type="entry name" value="PROTEIN MALE DISCOVERER 2"/>
    <property type="match status" value="1"/>
</dbReference>
<evidence type="ECO:0000256" key="1">
    <source>
        <dbReference type="ARBA" id="ARBA00022614"/>
    </source>
</evidence>
<feature type="signal peptide" evidence="8">
    <location>
        <begin position="1"/>
        <end position="31"/>
    </location>
</feature>
<accession>A0A2P5EK42</accession>
<dbReference type="Gene3D" id="3.80.10.10">
    <property type="entry name" value="Ribonuclease Inhibitor"/>
    <property type="match status" value="1"/>
</dbReference>
<dbReference type="STRING" id="63057.A0A2P5EK42"/>
<evidence type="ECO:0000313" key="10">
    <source>
        <dbReference type="EMBL" id="PON85900.1"/>
    </source>
</evidence>
<proteinExistence type="predicted"/>
<keyword evidence="6" id="KW-0472">Membrane</keyword>
<evidence type="ECO:0000256" key="6">
    <source>
        <dbReference type="ARBA" id="ARBA00023136"/>
    </source>
</evidence>
<feature type="domain" description="Leucine-rich repeat-containing N-terminal plant-type" evidence="9">
    <location>
        <begin position="55"/>
        <end position="94"/>
    </location>
</feature>
<dbReference type="InParanoid" id="A0A2P5EK42"/>
<sequence length="173" mass="19009">MEGRRRFGRTEHRTVVVSLLLFLQNLSLCWSLNSEEGNGTFAVKGVYDMCAGHAGLALFKFREKVVTDPFGALSNWNKDGVENNPCSWFGVHCSAGKVVALNLRDLCLEGTLAPELGELVHLKSIILRNNSFYGKIPKEIGELKGLEVLDLGYNNFSGSSSSVFSHNLSLTTL</sequence>
<keyword evidence="1" id="KW-0433">Leucine-rich repeat</keyword>
<organism evidence="10 11">
    <name type="scientific">Trema orientale</name>
    <name type="common">Charcoal tree</name>
    <name type="synonym">Celtis orientalis</name>
    <dbReference type="NCBI Taxonomy" id="63057"/>
    <lineage>
        <taxon>Eukaryota</taxon>
        <taxon>Viridiplantae</taxon>
        <taxon>Streptophyta</taxon>
        <taxon>Embryophyta</taxon>
        <taxon>Tracheophyta</taxon>
        <taxon>Spermatophyta</taxon>
        <taxon>Magnoliopsida</taxon>
        <taxon>eudicotyledons</taxon>
        <taxon>Gunneridae</taxon>
        <taxon>Pentapetalae</taxon>
        <taxon>rosids</taxon>
        <taxon>fabids</taxon>
        <taxon>Rosales</taxon>
        <taxon>Cannabaceae</taxon>
        <taxon>Trema</taxon>
    </lineage>
</organism>
<dbReference type="InterPro" id="IPR032675">
    <property type="entry name" value="LRR_dom_sf"/>
</dbReference>
<evidence type="ECO:0000256" key="2">
    <source>
        <dbReference type="ARBA" id="ARBA00022692"/>
    </source>
</evidence>
<name>A0A2P5EK42_TREOI</name>
<comment type="subcellular location">
    <subcellularLocation>
        <location evidence="7">Endomembrane system</location>
        <topology evidence="7">Single-pass type I membrane protein</topology>
    </subcellularLocation>
</comment>
<evidence type="ECO:0000256" key="7">
    <source>
        <dbReference type="ARBA" id="ARBA00046288"/>
    </source>
</evidence>
<keyword evidence="4" id="KW-0677">Repeat</keyword>
<evidence type="ECO:0000256" key="5">
    <source>
        <dbReference type="ARBA" id="ARBA00022989"/>
    </source>
</evidence>
<dbReference type="Proteomes" id="UP000237000">
    <property type="component" value="Unassembled WGS sequence"/>
</dbReference>
<dbReference type="AlphaFoldDB" id="A0A2P5EK42"/>
<dbReference type="PANTHER" id="PTHR46084:SF14">
    <property type="entry name" value="PROTEIN KINASE DOMAIN-CONTAINING PROTEIN"/>
    <property type="match status" value="1"/>
</dbReference>
<evidence type="ECO:0000313" key="11">
    <source>
        <dbReference type="Proteomes" id="UP000237000"/>
    </source>
</evidence>
<protein>
    <submittedName>
        <fullName evidence="10">LRR domain containing protein</fullName>
    </submittedName>
</protein>
<dbReference type="GO" id="GO:0012505">
    <property type="term" value="C:endomembrane system"/>
    <property type="evidence" value="ECO:0007669"/>
    <property type="project" value="UniProtKB-SubCell"/>
</dbReference>
<keyword evidence="3 8" id="KW-0732">Signal</keyword>
<keyword evidence="11" id="KW-1185">Reference proteome</keyword>
<dbReference type="InterPro" id="IPR001611">
    <property type="entry name" value="Leu-rich_rpt"/>
</dbReference>
<evidence type="ECO:0000256" key="4">
    <source>
        <dbReference type="ARBA" id="ARBA00022737"/>
    </source>
</evidence>
<keyword evidence="5" id="KW-1133">Transmembrane helix</keyword>
<keyword evidence="2" id="KW-0812">Transmembrane</keyword>
<dbReference type="EMBL" id="JXTC01000141">
    <property type="protein sequence ID" value="PON85900.1"/>
    <property type="molecule type" value="Genomic_DNA"/>
</dbReference>
<evidence type="ECO:0000256" key="8">
    <source>
        <dbReference type="SAM" id="SignalP"/>
    </source>
</evidence>
<dbReference type="Pfam" id="PF08263">
    <property type="entry name" value="LRRNT_2"/>
    <property type="match status" value="1"/>
</dbReference>
<dbReference type="Pfam" id="PF00560">
    <property type="entry name" value="LRR_1"/>
    <property type="match status" value="2"/>
</dbReference>
<feature type="chain" id="PRO_5015152666" evidence="8">
    <location>
        <begin position="32"/>
        <end position="173"/>
    </location>
</feature>
<reference evidence="11" key="1">
    <citation type="submission" date="2016-06" db="EMBL/GenBank/DDBJ databases">
        <title>Parallel loss of symbiosis genes in relatives of nitrogen-fixing non-legume Parasponia.</title>
        <authorList>
            <person name="Van Velzen R."/>
            <person name="Holmer R."/>
            <person name="Bu F."/>
            <person name="Rutten L."/>
            <person name="Van Zeijl A."/>
            <person name="Liu W."/>
            <person name="Santuari L."/>
            <person name="Cao Q."/>
            <person name="Sharma T."/>
            <person name="Shen D."/>
            <person name="Roswanjaya Y."/>
            <person name="Wardhani T."/>
            <person name="Kalhor M.S."/>
            <person name="Jansen J."/>
            <person name="Van den Hoogen J."/>
            <person name="Gungor B."/>
            <person name="Hartog M."/>
            <person name="Hontelez J."/>
            <person name="Verver J."/>
            <person name="Yang W.-C."/>
            <person name="Schijlen E."/>
            <person name="Repin R."/>
            <person name="Schilthuizen M."/>
            <person name="Schranz E."/>
            <person name="Heidstra R."/>
            <person name="Miyata K."/>
            <person name="Fedorova E."/>
            <person name="Kohlen W."/>
            <person name="Bisseling T."/>
            <person name="Smit S."/>
            <person name="Geurts R."/>
        </authorList>
    </citation>
    <scope>NUCLEOTIDE SEQUENCE [LARGE SCALE GENOMIC DNA]</scope>
    <source>
        <strain evidence="11">cv. RG33-2</strain>
    </source>
</reference>
<gene>
    <name evidence="10" type="ORF">TorRG33x02_183640</name>
</gene>
<dbReference type="SUPFAM" id="SSF52058">
    <property type="entry name" value="L domain-like"/>
    <property type="match status" value="1"/>
</dbReference>
<evidence type="ECO:0000256" key="3">
    <source>
        <dbReference type="ARBA" id="ARBA00022729"/>
    </source>
</evidence>
<evidence type="ECO:0000259" key="9">
    <source>
        <dbReference type="Pfam" id="PF08263"/>
    </source>
</evidence>
<dbReference type="InterPro" id="IPR013210">
    <property type="entry name" value="LRR_N_plant-typ"/>
</dbReference>
<dbReference type="FunFam" id="3.80.10.10:FF:000129">
    <property type="entry name" value="Leucine-rich repeat receptor-like kinase"/>
    <property type="match status" value="1"/>
</dbReference>